<sequence>MGKFKISSARKKYFTSQDYATIWG</sequence>
<dbReference type="EMBL" id="GBXM01071458">
    <property type="protein sequence ID" value="JAH37119.1"/>
    <property type="molecule type" value="Transcribed_RNA"/>
</dbReference>
<reference evidence="1" key="1">
    <citation type="submission" date="2014-11" db="EMBL/GenBank/DDBJ databases">
        <authorList>
            <person name="Amaro Gonzalez C."/>
        </authorList>
    </citation>
    <scope>NUCLEOTIDE SEQUENCE</scope>
</reference>
<organism evidence="1">
    <name type="scientific">Anguilla anguilla</name>
    <name type="common">European freshwater eel</name>
    <name type="synonym">Muraena anguilla</name>
    <dbReference type="NCBI Taxonomy" id="7936"/>
    <lineage>
        <taxon>Eukaryota</taxon>
        <taxon>Metazoa</taxon>
        <taxon>Chordata</taxon>
        <taxon>Craniata</taxon>
        <taxon>Vertebrata</taxon>
        <taxon>Euteleostomi</taxon>
        <taxon>Actinopterygii</taxon>
        <taxon>Neopterygii</taxon>
        <taxon>Teleostei</taxon>
        <taxon>Anguilliformes</taxon>
        <taxon>Anguillidae</taxon>
        <taxon>Anguilla</taxon>
    </lineage>
</organism>
<evidence type="ECO:0000313" key="1">
    <source>
        <dbReference type="EMBL" id="JAH37119.1"/>
    </source>
</evidence>
<dbReference type="AlphaFoldDB" id="A0A0E9S6Q4"/>
<reference evidence="1" key="2">
    <citation type="journal article" date="2015" name="Fish Shellfish Immunol.">
        <title>Early steps in the European eel (Anguilla anguilla)-Vibrio vulnificus interaction in the gills: Role of the RtxA13 toxin.</title>
        <authorList>
            <person name="Callol A."/>
            <person name="Pajuelo D."/>
            <person name="Ebbesson L."/>
            <person name="Teles M."/>
            <person name="MacKenzie S."/>
            <person name="Amaro C."/>
        </authorList>
    </citation>
    <scope>NUCLEOTIDE SEQUENCE</scope>
</reference>
<accession>A0A0E9S6Q4</accession>
<protein>
    <submittedName>
        <fullName evidence="1">Uncharacterized protein</fullName>
    </submittedName>
</protein>
<name>A0A0E9S6Q4_ANGAN</name>
<proteinExistence type="predicted"/>